<dbReference type="RefSeq" id="WP_215609377.1">
    <property type="nucleotide sequence ID" value="NZ_JADOES010000023.1"/>
</dbReference>
<keyword evidence="1" id="KW-1133">Transmembrane helix</keyword>
<dbReference type="InterPro" id="IPR001296">
    <property type="entry name" value="Glyco_trans_1"/>
</dbReference>
<keyword evidence="4" id="KW-1185">Reference proteome</keyword>
<sequence length="355" mass="39448">MALNQQKKGNLIKLTIESTSSLLLQYLFVLIVIAGTFIAFQGTPGKLVLFFVISICSITVSFLEGRRFSLWHQENPKQFFNVSNFYLLLEAFSYLVSNHIVAPTDSCTRILVSKGVQLSKIKRIFNWANTNFIRPLSKYDNSFRQHHGLQDKFIVLYSGNIARTQGVRIIIHAANTLRDIPDIEFVIVGEERQLGDLDNLRRELGVENVTLLPFVRREELPTMLAAADVSLIIQKASVVGFNMPSKTMLLMASGRPIVASVPGDGAEAQAVQDSMGGIVVEPEKPNALARAILKLYNDPISLEQLGKNGRMYAISNYSFEQALEDYESLLSSLTVSPHITVAALQPKDTSIKSSQ</sequence>
<dbReference type="Gene3D" id="3.40.50.2000">
    <property type="entry name" value="Glycogen Phosphorylase B"/>
    <property type="match status" value="2"/>
</dbReference>
<evidence type="ECO:0000313" key="4">
    <source>
        <dbReference type="Proteomes" id="UP000717364"/>
    </source>
</evidence>
<accession>A0A947DGM7</accession>
<dbReference type="AlphaFoldDB" id="A0A947DGM7"/>
<organism evidence="3 4">
    <name type="scientific">Leptothoe spongobia TAU-MAC 1115</name>
    <dbReference type="NCBI Taxonomy" id="1967444"/>
    <lineage>
        <taxon>Bacteria</taxon>
        <taxon>Bacillati</taxon>
        <taxon>Cyanobacteriota</taxon>
        <taxon>Cyanophyceae</taxon>
        <taxon>Nodosilineales</taxon>
        <taxon>Cymatolegaceae</taxon>
        <taxon>Leptothoe</taxon>
        <taxon>Leptothoe spongobia</taxon>
    </lineage>
</organism>
<reference evidence="3" key="1">
    <citation type="submission" date="2020-11" db="EMBL/GenBank/DDBJ databases">
        <authorList>
            <person name="Konstantinou D."/>
            <person name="Gkelis S."/>
            <person name="Popin R."/>
            <person name="Fewer D."/>
            <person name="Sivonen K."/>
        </authorList>
    </citation>
    <scope>NUCLEOTIDE SEQUENCE</scope>
    <source>
        <strain evidence="3">TAU-MAC 1115</strain>
    </source>
</reference>
<keyword evidence="1" id="KW-0812">Transmembrane</keyword>
<dbReference type="GO" id="GO:0016757">
    <property type="term" value="F:glycosyltransferase activity"/>
    <property type="evidence" value="ECO:0007669"/>
    <property type="project" value="InterPro"/>
</dbReference>
<dbReference type="SUPFAM" id="SSF53756">
    <property type="entry name" value="UDP-Glycosyltransferase/glycogen phosphorylase"/>
    <property type="match status" value="1"/>
</dbReference>
<dbReference type="CDD" id="cd03794">
    <property type="entry name" value="GT4_WbuB-like"/>
    <property type="match status" value="1"/>
</dbReference>
<reference evidence="3" key="2">
    <citation type="journal article" date="2021" name="Mar. Drugs">
        <title>Genome Reduction and Secondary Metabolism of the Marine Sponge-Associated Cyanobacterium Leptothoe.</title>
        <authorList>
            <person name="Konstantinou D."/>
            <person name="Popin R.V."/>
            <person name="Fewer D.P."/>
            <person name="Sivonen K."/>
            <person name="Gkelis S."/>
        </authorList>
    </citation>
    <scope>NUCLEOTIDE SEQUENCE</scope>
    <source>
        <strain evidence="3">TAU-MAC 1115</strain>
    </source>
</reference>
<comment type="caution">
    <text evidence="3">The sequence shown here is derived from an EMBL/GenBank/DDBJ whole genome shotgun (WGS) entry which is preliminary data.</text>
</comment>
<gene>
    <name evidence="3" type="ORF">IXB50_12835</name>
</gene>
<feature type="domain" description="Glycosyl transferase family 1" evidence="2">
    <location>
        <begin position="143"/>
        <end position="310"/>
    </location>
</feature>
<name>A0A947DGM7_9CYAN</name>
<dbReference type="Proteomes" id="UP000717364">
    <property type="component" value="Unassembled WGS sequence"/>
</dbReference>
<evidence type="ECO:0000259" key="2">
    <source>
        <dbReference type="Pfam" id="PF00534"/>
    </source>
</evidence>
<feature type="transmembrane region" description="Helical" evidence="1">
    <location>
        <begin position="21"/>
        <end position="41"/>
    </location>
</feature>
<evidence type="ECO:0000313" key="3">
    <source>
        <dbReference type="EMBL" id="MBT9316309.1"/>
    </source>
</evidence>
<evidence type="ECO:0000256" key="1">
    <source>
        <dbReference type="SAM" id="Phobius"/>
    </source>
</evidence>
<dbReference type="Pfam" id="PF00534">
    <property type="entry name" value="Glycos_transf_1"/>
    <property type="match status" value="1"/>
</dbReference>
<keyword evidence="1" id="KW-0472">Membrane</keyword>
<protein>
    <submittedName>
        <fullName evidence="3">Glycosyltransferase family 4 protein</fullName>
    </submittedName>
</protein>
<dbReference type="PANTHER" id="PTHR12526">
    <property type="entry name" value="GLYCOSYLTRANSFERASE"/>
    <property type="match status" value="1"/>
</dbReference>
<dbReference type="EMBL" id="JADOES010000023">
    <property type="protein sequence ID" value="MBT9316309.1"/>
    <property type="molecule type" value="Genomic_DNA"/>
</dbReference>
<proteinExistence type="predicted"/>